<feature type="transmembrane region" description="Helical" evidence="1">
    <location>
        <begin position="154"/>
        <end position="172"/>
    </location>
</feature>
<organism evidence="2 3">
    <name type="scientific">Rhodovulum imhoffii</name>
    <dbReference type="NCBI Taxonomy" id="365340"/>
    <lineage>
        <taxon>Bacteria</taxon>
        <taxon>Pseudomonadati</taxon>
        <taxon>Pseudomonadota</taxon>
        <taxon>Alphaproteobacteria</taxon>
        <taxon>Rhodobacterales</taxon>
        <taxon>Paracoccaceae</taxon>
        <taxon>Rhodovulum</taxon>
    </lineage>
</organism>
<evidence type="ECO:0000313" key="3">
    <source>
        <dbReference type="Proteomes" id="UP000243859"/>
    </source>
</evidence>
<keyword evidence="3" id="KW-1185">Reference proteome</keyword>
<sequence>MRFIDQIYSTALRVQTYIGVSLFLGAIYGLGVVFLVAGPRAALFLGAVLAGFLALPWLVRLWTTVREKTAGASADFDRLREDAAQNRARARASTARARTESAPRPLTQFRTQTRGPRYVATGSAPETAGLTRGSFLTRAILGRGWRDPDRMARGFGLAALLGAAIYLFGLWGNDYFLIRPLASTLEMIGTALFLIGVSVVYAHLQSRLERFFIRRRAARNATPAREETGGDQSPPQAHK</sequence>
<gene>
    <name evidence="2" type="ORF">C8N32_11172</name>
</gene>
<evidence type="ECO:0000313" key="2">
    <source>
        <dbReference type="EMBL" id="PTN01673.1"/>
    </source>
</evidence>
<proteinExistence type="predicted"/>
<feature type="transmembrane region" description="Helical" evidence="1">
    <location>
        <begin position="41"/>
        <end position="59"/>
    </location>
</feature>
<dbReference type="AlphaFoldDB" id="A0A2T5BR12"/>
<accession>A0A2T5BR12</accession>
<dbReference type="RefSeq" id="WP_107892880.1">
    <property type="nucleotide sequence ID" value="NZ_NHSI01000064.1"/>
</dbReference>
<dbReference type="EMBL" id="QAAA01000011">
    <property type="protein sequence ID" value="PTN01673.1"/>
    <property type="molecule type" value="Genomic_DNA"/>
</dbReference>
<feature type="transmembrane region" description="Helical" evidence="1">
    <location>
        <begin position="12"/>
        <end position="35"/>
    </location>
</feature>
<reference evidence="2 3" key="1">
    <citation type="submission" date="2018-04" db="EMBL/GenBank/DDBJ databases">
        <title>Genomic Encyclopedia of Archaeal and Bacterial Type Strains, Phase II (KMG-II): from individual species to whole genera.</title>
        <authorList>
            <person name="Goeker M."/>
        </authorList>
    </citation>
    <scope>NUCLEOTIDE SEQUENCE [LARGE SCALE GENOMIC DNA]</scope>
    <source>
        <strain evidence="2 3">DSM 18064</strain>
    </source>
</reference>
<keyword evidence="1" id="KW-0812">Transmembrane</keyword>
<name>A0A2T5BR12_9RHOB</name>
<feature type="transmembrane region" description="Helical" evidence="1">
    <location>
        <begin position="184"/>
        <end position="204"/>
    </location>
</feature>
<dbReference type="Proteomes" id="UP000243859">
    <property type="component" value="Unassembled WGS sequence"/>
</dbReference>
<evidence type="ECO:0000256" key="1">
    <source>
        <dbReference type="SAM" id="Phobius"/>
    </source>
</evidence>
<protein>
    <submittedName>
        <fullName evidence="2">Uncharacterized protein</fullName>
    </submittedName>
</protein>
<keyword evidence="1" id="KW-0472">Membrane</keyword>
<keyword evidence="1" id="KW-1133">Transmembrane helix</keyword>
<comment type="caution">
    <text evidence="2">The sequence shown here is derived from an EMBL/GenBank/DDBJ whole genome shotgun (WGS) entry which is preliminary data.</text>
</comment>